<gene>
    <name evidence="1" type="ORF">GCM10009802_20300</name>
</gene>
<organism evidence="1 2">
    <name type="scientific">Streptomyces synnematoformans</name>
    <dbReference type="NCBI Taxonomy" id="415721"/>
    <lineage>
        <taxon>Bacteria</taxon>
        <taxon>Bacillati</taxon>
        <taxon>Actinomycetota</taxon>
        <taxon>Actinomycetes</taxon>
        <taxon>Kitasatosporales</taxon>
        <taxon>Streptomycetaceae</taxon>
        <taxon>Streptomyces</taxon>
    </lineage>
</organism>
<evidence type="ECO:0000313" key="1">
    <source>
        <dbReference type="EMBL" id="GAA2118592.1"/>
    </source>
</evidence>
<accession>A0ABP5JIR8</accession>
<dbReference type="Proteomes" id="UP001500443">
    <property type="component" value="Unassembled WGS sequence"/>
</dbReference>
<proteinExistence type="predicted"/>
<reference evidence="2" key="1">
    <citation type="journal article" date="2019" name="Int. J. Syst. Evol. Microbiol.">
        <title>The Global Catalogue of Microorganisms (GCM) 10K type strain sequencing project: providing services to taxonomists for standard genome sequencing and annotation.</title>
        <authorList>
            <consortium name="The Broad Institute Genomics Platform"/>
            <consortium name="The Broad Institute Genome Sequencing Center for Infectious Disease"/>
            <person name="Wu L."/>
            <person name="Ma J."/>
        </authorList>
    </citation>
    <scope>NUCLEOTIDE SEQUENCE [LARGE SCALE GENOMIC DNA]</scope>
    <source>
        <strain evidence="2">JCM 15481</strain>
    </source>
</reference>
<keyword evidence="2" id="KW-1185">Reference proteome</keyword>
<dbReference type="EMBL" id="BAAAPF010000042">
    <property type="protein sequence ID" value="GAA2118592.1"/>
    <property type="molecule type" value="Genomic_DNA"/>
</dbReference>
<evidence type="ECO:0000313" key="2">
    <source>
        <dbReference type="Proteomes" id="UP001500443"/>
    </source>
</evidence>
<sequence>MATSVTRDAVAAHMGMSVPPAPDTVDGRHLDASVNAVNAVLPDFAHDLEGLPIGAEWPAHVLLAGIMLGARLYARRNSPTGVATFNDLGAQYVSRWDPDIERLLRIGAWEPPRVGG</sequence>
<name>A0ABP5JIR8_9ACTN</name>
<protein>
    <submittedName>
        <fullName evidence="1">Uncharacterized protein</fullName>
    </submittedName>
</protein>
<dbReference type="RefSeq" id="WP_344289479.1">
    <property type="nucleotide sequence ID" value="NZ_BAAAPF010000042.1"/>
</dbReference>
<comment type="caution">
    <text evidence="1">The sequence shown here is derived from an EMBL/GenBank/DDBJ whole genome shotgun (WGS) entry which is preliminary data.</text>
</comment>